<dbReference type="SUPFAM" id="SSF49299">
    <property type="entry name" value="PKD domain"/>
    <property type="match status" value="1"/>
</dbReference>
<dbReference type="Proteomes" id="UP000014155">
    <property type="component" value="Unassembled WGS sequence"/>
</dbReference>
<reference evidence="3 4" key="1">
    <citation type="journal article" date="2013" name="Genome Announc.">
        <title>Draft Genome Sequence of the Cellulolytic, Mesophilic, Anaerobic Bacterium Clostridium termitidis Strain CT1112 (DSM 5398).</title>
        <authorList>
            <person name="Lal S."/>
            <person name="Ramachandran U."/>
            <person name="Zhang X."/>
            <person name="Munir R."/>
            <person name="Sparling R."/>
            <person name="Levin D.B."/>
        </authorList>
    </citation>
    <scope>NUCLEOTIDE SEQUENCE [LARGE SCALE GENOMIC DNA]</scope>
    <source>
        <strain evidence="3 4">CT1112</strain>
    </source>
</reference>
<feature type="domain" description="PKD/Chitinase" evidence="2">
    <location>
        <begin position="191"/>
        <end position="275"/>
    </location>
</feature>
<sequence length="727" mass="78403">MLNSKRYIRKALICLLAVVYMSVSLNFPAFAADTNIAPLGNPTTSYCSPWETLSAINDGYTPASSADHSNGAYGNWDNPGTTQWVQYDFAQNYAISRSEVYWFDDNEGLDLPASCNFQYWNGSSWVDFSNQSGKGVAGNTFNVTSFTSATTNKIRLSMTAKAGFSTGILEWRVWGSPASSGTNAAPVVNAGPDATVTLPGAILAGTVTDDGLPAGAAVTATWSKVSGPGTVTFANPGSPGTAVTFSVEGTYVLQLTASDTALTASDTVTITVNPAGSSGSYVWNYGNVPGAAIEPWNDNPTLTPININPYGTPSLTIPYGYILLSQGPNGTSQVPQATQISILKRINEDLKWEGQSMGVHMPPWSTGKTGTKYMDYFFTNTGLPRDPGPTGDQAWEGSYPFVESDASGMNDQNRYNITHEFNHVLLNSYGTVPGQSVSWIQESLNDYMILRLAEWRSGATPGQSQQFPFPSGIGYLDREVYKQPHVPIESCGINSSGEATGPSDYMNDSTGYRYNDLFPLFVSQRVGMTFYFKVFEEAKTTEQNLQTMTRLLDKQRVQSMVTEYSARLALGDFMEFSTAVQGVASTSMYAATTNQSGWLVPSDSSKFPRYTGRNFIPVSVNQGATSVSVNFAPDSLGSNGTTADMRVQIAYRATDGTTVFSTPVSSGQTTIQLTKPPKNGVVIAVISNVTMSGYKKAKSYGWDPTERFGYKIQLTGGTAAPINKLYF</sequence>
<evidence type="ECO:0000259" key="2">
    <source>
        <dbReference type="SMART" id="SM00089"/>
    </source>
</evidence>
<comment type="caution">
    <text evidence="3">The sequence shown here is derived from an EMBL/GenBank/DDBJ whole genome shotgun (WGS) entry which is preliminary data.</text>
</comment>
<dbReference type="InterPro" id="IPR035986">
    <property type="entry name" value="PKD_dom_sf"/>
</dbReference>
<name>S0FKN5_RUMCE</name>
<dbReference type="Gene3D" id="2.60.40.10">
    <property type="entry name" value="Immunoglobulins"/>
    <property type="match status" value="1"/>
</dbReference>
<feature type="signal peptide" evidence="1">
    <location>
        <begin position="1"/>
        <end position="31"/>
    </location>
</feature>
<dbReference type="Pfam" id="PF19527">
    <property type="entry name" value="DUF6055"/>
    <property type="match status" value="1"/>
</dbReference>
<proteinExistence type="predicted"/>
<dbReference type="AlphaFoldDB" id="S0FKN5"/>
<dbReference type="EMBL" id="AORV01000072">
    <property type="protein sequence ID" value="EMS69088.1"/>
    <property type="molecule type" value="Genomic_DNA"/>
</dbReference>
<accession>S0FKN5</accession>
<dbReference type="SUPFAM" id="SSF49785">
    <property type="entry name" value="Galactose-binding domain-like"/>
    <property type="match status" value="1"/>
</dbReference>
<evidence type="ECO:0000313" key="4">
    <source>
        <dbReference type="Proteomes" id="UP000014155"/>
    </source>
</evidence>
<keyword evidence="1" id="KW-0732">Signal</keyword>
<dbReference type="Pfam" id="PF22352">
    <property type="entry name" value="K319L-like_PKD"/>
    <property type="match status" value="1"/>
</dbReference>
<dbReference type="InterPro" id="IPR045690">
    <property type="entry name" value="DUF6055"/>
</dbReference>
<dbReference type="InterPro" id="IPR013783">
    <property type="entry name" value="Ig-like_fold"/>
</dbReference>
<evidence type="ECO:0000313" key="3">
    <source>
        <dbReference type="EMBL" id="EMS69088.1"/>
    </source>
</evidence>
<dbReference type="STRING" id="1195236.CTER_5225"/>
<organism evidence="3 4">
    <name type="scientific">Ruminiclostridium cellobioparum subsp. termitidis CT1112</name>
    <dbReference type="NCBI Taxonomy" id="1195236"/>
    <lineage>
        <taxon>Bacteria</taxon>
        <taxon>Bacillati</taxon>
        <taxon>Bacillota</taxon>
        <taxon>Clostridia</taxon>
        <taxon>Eubacteriales</taxon>
        <taxon>Oscillospiraceae</taxon>
        <taxon>Ruminiclostridium</taxon>
    </lineage>
</organism>
<dbReference type="CDD" id="cd00146">
    <property type="entry name" value="PKD"/>
    <property type="match status" value="1"/>
</dbReference>
<dbReference type="Gene3D" id="2.60.120.260">
    <property type="entry name" value="Galactose-binding domain-like"/>
    <property type="match status" value="1"/>
</dbReference>
<dbReference type="eggNOG" id="COG3533">
    <property type="taxonomic scope" value="Bacteria"/>
</dbReference>
<keyword evidence="4" id="KW-1185">Reference proteome</keyword>
<dbReference type="RefSeq" id="WP_004630774.1">
    <property type="nucleotide sequence ID" value="NZ_AORV01000072.1"/>
</dbReference>
<protein>
    <recommendedName>
        <fullName evidence="2">PKD/Chitinase domain-containing protein</fullName>
    </recommendedName>
</protein>
<feature type="chain" id="PRO_5004486924" description="PKD/Chitinase domain-containing protein" evidence="1">
    <location>
        <begin position="32"/>
        <end position="727"/>
    </location>
</feature>
<evidence type="ECO:0000256" key="1">
    <source>
        <dbReference type="SAM" id="SignalP"/>
    </source>
</evidence>
<dbReference type="InterPro" id="IPR022409">
    <property type="entry name" value="PKD/Chitinase_dom"/>
</dbReference>
<dbReference type="InterPro" id="IPR008979">
    <property type="entry name" value="Galactose-bd-like_sf"/>
</dbReference>
<dbReference type="PATRIC" id="fig|1195236.3.peg.5361"/>
<dbReference type="SMART" id="SM00089">
    <property type="entry name" value="PKD"/>
    <property type="match status" value="1"/>
</dbReference>
<gene>
    <name evidence="3" type="ORF">CTER_5225</name>
</gene>